<dbReference type="AlphaFoldDB" id="A0A0B7AX55"/>
<feature type="region of interest" description="Disordered" evidence="1">
    <location>
        <begin position="1"/>
        <end position="53"/>
    </location>
</feature>
<reference evidence="2" key="1">
    <citation type="submission" date="2014-12" db="EMBL/GenBank/DDBJ databases">
        <title>Insight into the proteome of Arion vulgaris.</title>
        <authorList>
            <person name="Aradska J."/>
            <person name="Bulat T."/>
            <person name="Smidak R."/>
            <person name="Sarate P."/>
            <person name="Gangsoo J."/>
            <person name="Sialana F."/>
            <person name="Bilban M."/>
            <person name="Lubec G."/>
        </authorList>
    </citation>
    <scope>NUCLEOTIDE SEQUENCE</scope>
    <source>
        <tissue evidence="2">Skin</tissue>
    </source>
</reference>
<dbReference type="EMBL" id="HACG01038518">
    <property type="protein sequence ID" value="CEK85383.1"/>
    <property type="molecule type" value="Transcribed_RNA"/>
</dbReference>
<evidence type="ECO:0000256" key="1">
    <source>
        <dbReference type="SAM" id="MobiDB-lite"/>
    </source>
</evidence>
<proteinExistence type="predicted"/>
<gene>
    <name evidence="2" type="primary">ORF147930</name>
</gene>
<organism evidence="2">
    <name type="scientific">Arion vulgaris</name>
    <dbReference type="NCBI Taxonomy" id="1028688"/>
    <lineage>
        <taxon>Eukaryota</taxon>
        <taxon>Metazoa</taxon>
        <taxon>Spiralia</taxon>
        <taxon>Lophotrochozoa</taxon>
        <taxon>Mollusca</taxon>
        <taxon>Gastropoda</taxon>
        <taxon>Heterobranchia</taxon>
        <taxon>Euthyneura</taxon>
        <taxon>Panpulmonata</taxon>
        <taxon>Eupulmonata</taxon>
        <taxon>Stylommatophora</taxon>
        <taxon>Helicina</taxon>
        <taxon>Arionoidea</taxon>
        <taxon>Arionidae</taxon>
        <taxon>Arion</taxon>
    </lineage>
</organism>
<feature type="compositionally biased region" description="Polar residues" evidence="1">
    <location>
        <begin position="26"/>
        <end position="53"/>
    </location>
</feature>
<accession>A0A0B7AX55</accession>
<evidence type="ECO:0000313" key="2">
    <source>
        <dbReference type="EMBL" id="CEK85383.1"/>
    </source>
</evidence>
<feature type="non-terminal residue" evidence="2">
    <location>
        <position position="1"/>
    </location>
</feature>
<name>A0A0B7AX55_9EUPU</name>
<protein>
    <submittedName>
        <fullName evidence="2">Uncharacterized protein</fullName>
    </submittedName>
</protein>
<sequence>HDLPRTEENETPLAPEQNKRRRHLSQNRTKLDSTCTLNSSSESLAAVTESYQI</sequence>